<dbReference type="InterPro" id="IPR050428">
    <property type="entry name" value="TCS_sensor_his_kinase"/>
</dbReference>
<dbReference type="EMBL" id="CP023777">
    <property type="protein sequence ID" value="ATL48419.1"/>
    <property type="molecule type" value="Genomic_DNA"/>
</dbReference>
<dbReference type="PROSITE" id="PS50885">
    <property type="entry name" value="HAMP"/>
    <property type="match status" value="1"/>
</dbReference>
<feature type="transmembrane region" description="Helical" evidence="11">
    <location>
        <begin position="158"/>
        <end position="178"/>
    </location>
</feature>
<name>A0A291QWK9_9BACT</name>
<comment type="subcellular location">
    <subcellularLocation>
        <location evidence="2">Membrane</location>
    </subcellularLocation>
</comment>
<evidence type="ECO:0000259" key="13">
    <source>
        <dbReference type="PROSITE" id="PS50885"/>
    </source>
</evidence>
<evidence type="ECO:0000256" key="2">
    <source>
        <dbReference type="ARBA" id="ARBA00004370"/>
    </source>
</evidence>
<evidence type="ECO:0000256" key="1">
    <source>
        <dbReference type="ARBA" id="ARBA00000085"/>
    </source>
</evidence>
<gene>
    <name evidence="14" type="ORF">COR50_15315</name>
</gene>
<keyword evidence="9" id="KW-0902">Two-component regulatory system</keyword>
<sequence length="457" mass="51829">MSAVLLLVTFASFSYYFSAKMRTQEYTGRLTYRAESIAKVLGDGAQIKSDVLLLDKLDQTAFQDLFLEEIMVYDPVDFDLVYTNIQDKVVQVDIRQLELLKREKYMHKQVLVTEENAEQAHEFELVGIYDTSNKIPLLVLVSAYDKFGHQNLTNLKRILLIELAVCVALLVAIGFFFAKQMVQPIIRLVRQVDKINVNNLQNAKVNIRGKNEIAQLAVNFNTMLHRLGESFNLQKSFVSNASHELRTPLAAIISQLQVAIGKDRTAEDYKQILQSVLEDAENLSELTNGLLQLAQSELGEQHFKFQAVRIDELLLDVPNLVNVQDHKKRKIEISFERMPEQDDEITCPGNESLLKILFLNLVDNACKFSPQHKALVSIDFDDSYITVKVQDDGIGIPPADLQNIFEPFYRGENTVNVRGHGLGLSICKKIVQLHRGQITVESKVGHGTTFHVKLRKS</sequence>
<dbReference type="PRINTS" id="PR00344">
    <property type="entry name" value="BCTRLSENSOR"/>
</dbReference>
<dbReference type="CDD" id="cd06225">
    <property type="entry name" value="HAMP"/>
    <property type="match status" value="1"/>
</dbReference>
<feature type="domain" description="HAMP" evidence="13">
    <location>
        <begin position="179"/>
        <end position="232"/>
    </location>
</feature>
<keyword evidence="10 11" id="KW-0472">Membrane</keyword>
<dbReference type="EC" id="2.7.13.3" evidence="3"/>
<evidence type="ECO:0000259" key="12">
    <source>
        <dbReference type="PROSITE" id="PS50109"/>
    </source>
</evidence>
<dbReference type="Proteomes" id="UP000220133">
    <property type="component" value="Chromosome"/>
</dbReference>
<dbReference type="PROSITE" id="PS50109">
    <property type="entry name" value="HIS_KIN"/>
    <property type="match status" value="1"/>
</dbReference>
<dbReference type="SUPFAM" id="SSF55874">
    <property type="entry name" value="ATPase domain of HSP90 chaperone/DNA topoisomerase II/histidine kinase"/>
    <property type="match status" value="1"/>
</dbReference>
<dbReference type="GO" id="GO:0005886">
    <property type="term" value="C:plasma membrane"/>
    <property type="evidence" value="ECO:0007669"/>
    <property type="project" value="TreeGrafter"/>
</dbReference>
<evidence type="ECO:0000313" key="14">
    <source>
        <dbReference type="EMBL" id="ATL48419.1"/>
    </source>
</evidence>
<evidence type="ECO:0000256" key="9">
    <source>
        <dbReference type="ARBA" id="ARBA00023012"/>
    </source>
</evidence>
<dbReference type="InterPro" id="IPR003660">
    <property type="entry name" value="HAMP_dom"/>
</dbReference>
<evidence type="ECO:0000256" key="5">
    <source>
        <dbReference type="ARBA" id="ARBA00022679"/>
    </source>
</evidence>
<dbReference type="InterPro" id="IPR004358">
    <property type="entry name" value="Sig_transdc_His_kin-like_C"/>
</dbReference>
<dbReference type="Gene3D" id="1.10.287.130">
    <property type="match status" value="1"/>
</dbReference>
<dbReference type="InterPro" id="IPR005467">
    <property type="entry name" value="His_kinase_dom"/>
</dbReference>
<protein>
    <recommendedName>
        <fullName evidence="3">histidine kinase</fullName>
        <ecNumber evidence="3">2.7.13.3</ecNumber>
    </recommendedName>
</protein>
<evidence type="ECO:0000256" key="6">
    <source>
        <dbReference type="ARBA" id="ARBA00022692"/>
    </source>
</evidence>
<dbReference type="SUPFAM" id="SSF47384">
    <property type="entry name" value="Homodimeric domain of signal transducing histidine kinase"/>
    <property type="match status" value="1"/>
</dbReference>
<dbReference type="AlphaFoldDB" id="A0A291QWK9"/>
<proteinExistence type="predicted"/>
<evidence type="ECO:0000256" key="10">
    <source>
        <dbReference type="ARBA" id="ARBA00023136"/>
    </source>
</evidence>
<dbReference type="SUPFAM" id="SSF158472">
    <property type="entry name" value="HAMP domain-like"/>
    <property type="match status" value="1"/>
</dbReference>
<dbReference type="Gene3D" id="6.10.340.10">
    <property type="match status" value="1"/>
</dbReference>
<dbReference type="PANTHER" id="PTHR45436">
    <property type="entry name" value="SENSOR HISTIDINE KINASE YKOH"/>
    <property type="match status" value="1"/>
</dbReference>
<dbReference type="Pfam" id="PF00512">
    <property type="entry name" value="HisKA"/>
    <property type="match status" value="1"/>
</dbReference>
<dbReference type="InterPro" id="IPR036890">
    <property type="entry name" value="HATPase_C_sf"/>
</dbReference>
<evidence type="ECO:0000256" key="4">
    <source>
        <dbReference type="ARBA" id="ARBA00022553"/>
    </source>
</evidence>
<dbReference type="InterPro" id="IPR003661">
    <property type="entry name" value="HisK_dim/P_dom"/>
</dbReference>
<reference evidence="14 15" key="1">
    <citation type="submission" date="2017-10" db="EMBL/GenBank/DDBJ databases">
        <title>Paenichitinophaga pekingensis gen. nov., sp. nov., isolated from activated sludge.</title>
        <authorList>
            <person name="Jin D."/>
            <person name="Kong X."/>
            <person name="Deng Y."/>
            <person name="Bai Z."/>
        </authorList>
    </citation>
    <scope>NUCLEOTIDE SEQUENCE [LARGE SCALE GENOMIC DNA]</scope>
    <source>
        <strain evidence="14 15">13</strain>
    </source>
</reference>
<dbReference type="GO" id="GO:0000155">
    <property type="term" value="F:phosphorelay sensor kinase activity"/>
    <property type="evidence" value="ECO:0007669"/>
    <property type="project" value="InterPro"/>
</dbReference>
<dbReference type="Gene3D" id="3.30.565.10">
    <property type="entry name" value="Histidine kinase-like ATPase, C-terminal domain"/>
    <property type="match status" value="1"/>
</dbReference>
<dbReference type="InterPro" id="IPR003594">
    <property type="entry name" value="HATPase_dom"/>
</dbReference>
<evidence type="ECO:0000313" key="15">
    <source>
        <dbReference type="Proteomes" id="UP000220133"/>
    </source>
</evidence>
<keyword evidence="4" id="KW-0597">Phosphoprotein</keyword>
<evidence type="ECO:0000256" key="7">
    <source>
        <dbReference type="ARBA" id="ARBA00022777"/>
    </source>
</evidence>
<keyword evidence="5" id="KW-0808">Transferase</keyword>
<accession>A0A291QWK9</accession>
<keyword evidence="15" id="KW-1185">Reference proteome</keyword>
<evidence type="ECO:0000256" key="8">
    <source>
        <dbReference type="ARBA" id="ARBA00022989"/>
    </source>
</evidence>
<keyword evidence="8 11" id="KW-1133">Transmembrane helix</keyword>
<evidence type="ECO:0000256" key="3">
    <source>
        <dbReference type="ARBA" id="ARBA00012438"/>
    </source>
</evidence>
<keyword evidence="6 11" id="KW-0812">Transmembrane</keyword>
<feature type="domain" description="Histidine kinase" evidence="12">
    <location>
        <begin position="240"/>
        <end position="457"/>
    </location>
</feature>
<keyword evidence="7 14" id="KW-0418">Kinase</keyword>
<dbReference type="Pfam" id="PF02518">
    <property type="entry name" value="HATPase_c"/>
    <property type="match status" value="1"/>
</dbReference>
<dbReference type="SMART" id="SM00388">
    <property type="entry name" value="HisKA"/>
    <property type="match status" value="1"/>
</dbReference>
<dbReference type="SMART" id="SM00304">
    <property type="entry name" value="HAMP"/>
    <property type="match status" value="1"/>
</dbReference>
<dbReference type="CDD" id="cd00075">
    <property type="entry name" value="HATPase"/>
    <property type="match status" value="1"/>
</dbReference>
<dbReference type="FunFam" id="3.30.565.10:FF:000006">
    <property type="entry name" value="Sensor histidine kinase WalK"/>
    <property type="match status" value="1"/>
</dbReference>
<dbReference type="PANTHER" id="PTHR45436:SF5">
    <property type="entry name" value="SENSOR HISTIDINE KINASE TRCS"/>
    <property type="match status" value="1"/>
</dbReference>
<dbReference type="Pfam" id="PF00672">
    <property type="entry name" value="HAMP"/>
    <property type="match status" value="1"/>
</dbReference>
<dbReference type="InterPro" id="IPR036097">
    <property type="entry name" value="HisK_dim/P_sf"/>
</dbReference>
<organism evidence="14 15">
    <name type="scientific">Chitinophaga caeni</name>
    <dbReference type="NCBI Taxonomy" id="2029983"/>
    <lineage>
        <taxon>Bacteria</taxon>
        <taxon>Pseudomonadati</taxon>
        <taxon>Bacteroidota</taxon>
        <taxon>Chitinophagia</taxon>
        <taxon>Chitinophagales</taxon>
        <taxon>Chitinophagaceae</taxon>
        <taxon>Chitinophaga</taxon>
    </lineage>
</organism>
<comment type="catalytic activity">
    <reaction evidence="1">
        <text>ATP + protein L-histidine = ADP + protein N-phospho-L-histidine.</text>
        <dbReference type="EC" id="2.7.13.3"/>
    </reaction>
</comment>
<dbReference type="KEGG" id="cbae:COR50_15315"/>
<dbReference type="CDD" id="cd00082">
    <property type="entry name" value="HisKA"/>
    <property type="match status" value="1"/>
</dbReference>
<evidence type="ECO:0000256" key="11">
    <source>
        <dbReference type="SAM" id="Phobius"/>
    </source>
</evidence>
<dbReference type="SMART" id="SM00387">
    <property type="entry name" value="HATPase_c"/>
    <property type="match status" value="1"/>
</dbReference>